<keyword evidence="1" id="KW-1133">Transmembrane helix</keyword>
<evidence type="ECO:0008006" key="4">
    <source>
        <dbReference type="Google" id="ProtNLM"/>
    </source>
</evidence>
<dbReference type="EMBL" id="RAWK01000252">
    <property type="protein sequence ID" value="RKH57108.1"/>
    <property type="molecule type" value="Genomic_DNA"/>
</dbReference>
<accession>A0A3A8PLN3</accession>
<feature type="transmembrane region" description="Helical" evidence="1">
    <location>
        <begin position="148"/>
        <end position="166"/>
    </location>
</feature>
<protein>
    <recommendedName>
        <fullName evidence="4">DUF4013 domain-containing protein</fullName>
    </recommendedName>
</protein>
<sequence length="182" mass="20003">MFLLTTLPGWILNLGHRLEVVYRIFHDEPPYFRGFRPILFVFKRGLTAWLAIAIYLAPSATCAFAAWLLWPGPWATTLVVVAVAAFALAVFSLPGGMTFNAAFRDVSYLYRPDKAFRRALEGGRVYLKAWVIGGTAVLLSFLGLAVMGIGFLATSVWAWTVVGYAFSRALALSTRASTDSAD</sequence>
<name>A0A3A8PLN3_9BACT</name>
<keyword evidence="1" id="KW-0472">Membrane</keyword>
<comment type="caution">
    <text evidence="2">The sequence shown here is derived from an EMBL/GenBank/DDBJ whole genome shotgun (WGS) entry which is preliminary data.</text>
</comment>
<feature type="transmembrane region" description="Helical" evidence="1">
    <location>
        <begin position="46"/>
        <end position="70"/>
    </location>
</feature>
<dbReference type="Proteomes" id="UP000267003">
    <property type="component" value="Unassembled WGS sequence"/>
</dbReference>
<dbReference type="AlphaFoldDB" id="A0A3A8PLN3"/>
<reference evidence="3" key="1">
    <citation type="submission" date="2018-09" db="EMBL/GenBank/DDBJ databases">
        <authorList>
            <person name="Livingstone P.G."/>
            <person name="Whitworth D.E."/>
        </authorList>
    </citation>
    <scope>NUCLEOTIDE SEQUENCE [LARGE SCALE GENOMIC DNA]</scope>
    <source>
        <strain evidence="3">AB050A</strain>
    </source>
</reference>
<proteinExistence type="predicted"/>
<keyword evidence="3" id="KW-1185">Reference proteome</keyword>
<feature type="transmembrane region" description="Helical" evidence="1">
    <location>
        <begin position="76"/>
        <end position="103"/>
    </location>
</feature>
<evidence type="ECO:0000313" key="3">
    <source>
        <dbReference type="Proteomes" id="UP000267003"/>
    </source>
</evidence>
<organism evidence="2 3">
    <name type="scientific">Corallococcus aberystwythensis</name>
    <dbReference type="NCBI Taxonomy" id="2316722"/>
    <lineage>
        <taxon>Bacteria</taxon>
        <taxon>Pseudomonadati</taxon>
        <taxon>Myxococcota</taxon>
        <taxon>Myxococcia</taxon>
        <taxon>Myxococcales</taxon>
        <taxon>Cystobacterineae</taxon>
        <taxon>Myxococcaceae</taxon>
        <taxon>Corallococcus</taxon>
    </lineage>
</organism>
<keyword evidence="1" id="KW-0812">Transmembrane</keyword>
<evidence type="ECO:0000313" key="2">
    <source>
        <dbReference type="EMBL" id="RKH57108.1"/>
    </source>
</evidence>
<gene>
    <name evidence="2" type="ORF">D7W81_32130</name>
</gene>
<evidence type="ECO:0000256" key="1">
    <source>
        <dbReference type="SAM" id="Phobius"/>
    </source>
</evidence>